<keyword evidence="3" id="KW-1185">Reference proteome</keyword>
<evidence type="ECO:0000313" key="3">
    <source>
        <dbReference type="Proteomes" id="UP000692954"/>
    </source>
</evidence>
<gene>
    <name evidence="2" type="ORF">PSON_ATCC_30995.1.T0030077</name>
</gene>
<comment type="caution">
    <text evidence="2">The sequence shown here is derived from an EMBL/GenBank/DDBJ whole genome shotgun (WGS) entry which is preliminary data.</text>
</comment>
<sequence>MTESRALSSYDGTYNSLKDVQRIGSYDYGNVLSNFSNQKYTNSKPNHQMMDTKTYLEQLEQKYCKKTNGYNDSDSDDFSNDCSPHKAASQVPTKFQKSKISANNNQNQPEFRIPVDINLSRGPSEIGQDYKIIQDMNEKYGSIAQSRVTIVDQDAKRRFFELALELKKELPQNHPGQQMLVAQLYTESVQKQISEKYWKQWLQTRLKN</sequence>
<proteinExistence type="predicted"/>
<dbReference type="AlphaFoldDB" id="A0A8S1KBJ0"/>
<evidence type="ECO:0000313" key="2">
    <source>
        <dbReference type="EMBL" id="CAD8048115.1"/>
    </source>
</evidence>
<feature type="region of interest" description="Disordered" evidence="1">
    <location>
        <begin position="74"/>
        <end position="95"/>
    </location>
</feature>
<reference evidence="2" key="1">
    <citation type="submission" date="2021-01" db="EMBL/GenBank/DDBJ databases">
        <authorList>
            <consortium name="Genoscope - CEA"/>
            <person name="William W."/>
        </authorList>
    </citation>
    <scope>NUCLEOTIDE SEQUENCE</scope>
</reference>
<dbReference type="OrthoDB" id="299560at2759"/>
<dbReference type="EMBL" id="CAJJDN010000003">
    <property type="protein sequence ID" value="CAD8048115.1"/>
    <property type="molecule type" value="Genomic_DNA"/>
</dbReference>
<accession>A0A8S1KBJ0</accession>
<name>A0A8S1KBJ0_9CILI</name>
<evidence type="ECO:0000256" key="1">
    <source>
        <dbReference type="SAM" id="MobiDB-lite"/>
    </source>
</evidence>
<dbReference type="Proteomes" id="UP000692954">
    <property type="component" value="Unassembled WGS sequence"/>
</dbReference>
<protein>
    <submittedName>
        <fullName evidence="2">Uncharacterized protein</fullName>
    </submittedName>
</protein>
<organism evidence="2 3">
    <name type="scientific">Paramecium sonneborni</name>
    <dbReference type="NCBI Taxonomy" id="65129"/>
    <lineage>
        <taxon>Eukaryota</taxon>
        <taxon>Sar</taxon>
        <taxon>Alveolata</taxon>
        <taxon>Ciliophora</taxon>
        <taxon>Intramacronucleata</taxon>
        <taxon>Oligohymenophorea</taxon>
        <taxon>Peniculida</taxon>
        <taxon>Parameciidae</taxon>
        <taxon>Paramecium</taxon>
    </lineage>
</organism>